<sequence>MGIQKVLQVLLLVMVIMAGSVLPLKAFEPEPVLQGWLTVQDITIEGNLRTRRKVILSELPFSIGSTVNINELIGQIERGKENLMNTSLFNLVEIEFAYTDRRRIIFNITVKERWYLWAFPIFEQEGRNFSDFLRLNDGSYFNYGLYVKHDNFRGRRETLRLRMVTGYKKEFRFDYQKPGLNQQSGWGINFNWLWNDQVSYTTQNDKQVFLKTLGSRLLTKSDVEASYYYRHNLDHHHRVFLGYENVDAADTLMVSNPGFLSGGQNRSETLELGYQYTYDRRDSKVYPLSGQYFDVEFARRGFGVMSEYTGFFQLSATASYQRPLLNRLYSNTRGFMSAIDTGEAPYYFRTGLGYQDFLNGFEFYVIDGSSYGGVQNKLLYELIPRRNKTLQWIPLEQFSQFHYAFYLKLHFDAGYVLNDNRLPGNRMANTLLLGYGLGIDMVTFYDKVLSLNYSFNNFAEHGFFFQFNLSL</sequence>
<dbReference type="STRING" id="1236989.JCM15548_13253"/>
<dbReference type="InterPro" id="IPR039910">
    <property type="entry name" value="D15-like"/>
</dbReference>
<keyword evidence="2" id="KW-1134">Transmembrane beta strand</keyword>
<evidence type="ECO:0000256" key="2">
    <source>
        <dbReference type="ARBA" id="ARBA00022452"/>
    </source>
</evidence>
<dbReference type="PANTHER" id="PTHR12815:SF18">
    <property type="entry name" value="SORTING AND ASSEMBLY MACHINERY COMPONENT 50 HOMOLOG"/>
    <property type="match status" value="1"/>
</dbReference>
<dbReference type="Pfam" id="PF07244">
    <property type="entry name" value="POTRA"/>
    <property type="match status" value="1"/>
</dbReference>
<evidence type="ECO:0000256" key="1">
    <source>
        <dbReference type="ARBA" id="ARBA00004370"/>
    </source>
</evidence>
<evidence type="ECO:0000313" key="6">
    <source>
        <dbReference type="EMBL" id="GAO30931.1"/>
    </source>
</evidence>
<evidence type="ECO:0000313" key="7">
    <source>
        <dbReference type="Proteomes" id="UP000032900"/>
    </source>
</evidence>
<dbReference type="GO" id="GO:0019867">
    <property type="term" value="C:outer membrane"/>
    <property type="evidence" value="ECO:0007669"/>
    <property type="project" value="InterPro"/>
</dbReference>
<dbReference type="InterPro" id="IPR010827">
    <property type="entry name" value="BamA/TamA_POTRA"/>
</dbReference>
<dbReference type="Gene3D" id="2.40.160.50">
    <property type="entry name" value="membrane protein fhac: a member of the omp85/tpsb transporter family"/>
    <property type="match status" value="1"/>
</dbReference>
<evidence type="ECO:0000256" key="4">
    <source>
        <dbReference type="ARBA" id="ARBA00023136"/>
    </source>
</evidence>
<evidence type="ECO:0000259" key="5">
    <source>
        <dbReference type="PROSITE" id="PS51779"/>
    </source>
</evidence>
<dbReference type="PROSITE" id="PS51779">
    <property type="entry name" value="POTRA"/>
    <property type="match status" value="1"/>
</dbReference>
<dbReference type="Gene3D" id="3.10.20.310">
    <property type="entry name" value="membrane protein fhac"/>
    <property type="match status" value="1"/>
</dbReference>
<dbReference type="RefSeq" id="WP_062126478.1">
    <property type="nucleotide sequence ID" value="NZ_BAZW01000034.1"/>
</dbReference>
<accession>A0A0E9M0N5</accession>
<dbReference type="AlphaFoldDB" id="A0A0E9M0N5"/>
<dbReference type="PANTHER" id="PTHR12815">
    <property type="entry name" value="SORTING AND ASSEMBLY MACHINERY SAMM50 PROTEIN FAMILY MEMBER"/>
    <property type="match status" value="1"/>
</dbReference>
<evidence type="ECO:0000256" key="3">
    <source>
        <dbReference type="ARBA" id="ARBA00022692"/>
    </source>
</evidence>
<keyword evidence="3" id="KW-0812">Transmembrane</keyword>
<keyword evidence="7" id="KW-1185">Reference proteome</keyword>
<dbReference type="EMBL" id="BAZW01000034">
    <property type="protein sequence ID" value="GAO30931.1"/>
    <property type="molecule type" value="Genomic_DNA"/>
</dbReference>
<dbReference type="Proteomes" id="UP000032900">
    <property type="component" value="Unassembled WGS sequence"/>
</dbReference>
<keyword evidence="4" id="KW-0472">Membrane</keyword>
<proteinExistence type="predicted"/>
<comment type="caution">
    <text evidence="6">The sequence shown here is derived from an EMBL/GenBank/DDBJ whole genome shotgun (WGS) entry which is preliminary data.</text>
</comment>
<gene>
    <name evidence="6" type="ORF">JCM15548_13253</name>
</gene>
<dbReference type="OrthoDB" id="9768717at2"/>
<dbReference type="InterPro" id="IPR034746">
    <property type="entry name" value="POTRA"/>
</dbReference>
<organism evidence="6 7">
    <name type="scientific">Geofilum rubicundum JCM 15548</name>
    <dbReference type="NCBI Taxonomy" id="1236989"/>
    <lineage>
        <taxon>Bacteria</taxon>
        <taxon>Pseudomonadati</taxon>
        <taxon>Bacteroidota</taxon>
        <taxon>Bacteroidia</taxon>
        <taxon>Marinilabiliales</taxon>
        <taxon>Marinilabiliaceae</taxon>
        <taxon>Geofilum</taxon>
    </lineage>
</organism>
<reference evidence="6 7" key="1">
    <citation type="journal article" date="2015" name="Microbes Environ.">
        <title>Distribution and evolution of nitrogen fixation genes in the phylum bacteroidetes.</title>
        <authorList>
            <person name="Inoue J."/>
            <person name="Oshima K."/>
            <person name="Suda W."/>
            <person name="Sakamoto M."/>
            <person name="Iino T."/>
            <person name="Noda S."/>
            <person name="Hongoh Y."/>
            <person name="Hattori M."/>
            <person name="Ohkuma M."/>
        </authorList>
    </citation>
    <scope>NUCLEOTIDE SEQUENCE [LARGE SCALE GENOMIC DNA]</scope>
    <source>
        <strain evidence="6">JCM 15548</strain>
    </source>
</reference>
<feature type="domain" description="POTRA" evidence="5">
    <location>
        <begin position="37"/>
        <end position="113"/>
    </location>
</feature>
<name>A0A0E9M0N5_9BACT</name>
<comment type="subcellular location">
    <subcellularLocation>
        <location evidence="1">Membrane</location>
    </subcellularLocation>
</comment>
<protein>
    <submittedName>
        <fullName evidence="6">Surface antigen variable number repeat domain protein</fullName>
    </submittedName>
</protein>